<sequence length="245" mass="24955">MSLALGAERPASGGRVVLLGLGLSLALHGAVMAGFGARTVVPEGAEAAGAGGAELASLAAVAFVDLMPEMRLPAPAMVLPLAPPVVAAPDPLRLAEPAQEVPRKPMPKPRAKPEIQAEMRAESRAAGQGGGVQAGRKAPAAARASLAPGQEQSLLRQWGAELRARIERRKSYPKAAGRASGRVVVQVTVGRDGRLIAAQVARSSGHAALDTAALSAVKRAGRFPAAPKGLSKPSYGFAVPISFAR</sequence>
<feature type="region of interest" description="Disordered" evidence="10">
    <location>
        <begin position="124"/>
        <end position="148"/>
    </location>
</feature>
<dbReference type="NCBIfam" id="TIGR01352">
    <property type="entry name" value="tonB_Cterm"/>
    <property type="match status" value="1"/>
</dbReference>
<keyword evidence="6" id="KW-0812">Transmembrane</keyword>
<dbReference type="InterPro" id="IPR037682">
    <property type="entry name" value="TonB_C"/>
</dbReference>
<dbReference type="Pfam" id="PF03544">
    <property type="entry name" value="TonB_C"/>
    <property type="match status" value="1"/>
</dbReference>
<dbReference type="RefSeq" id="WP_139327836.1">
    <property type="nucleotide sequence ID" value="NZ_FTOG01000009.1"/>
</dbReference>
<dbReference type="AlphaFoldDB" id="A0A1N7P4Y4"/>
<evidence type="ECO:0000256" key="10">
    <source>
        <dbReference type="SAM" id="MobiDB-lite"/>
    </source>
</evidence>
<keyword evidence="13" id="KW-1185">Reference proteome</keyword>
<evidence type="ECO:0000256" key="2">
    <source>
        <dbReference type="ARBA" id="ARBA00006555"/>
    </source>
</evidence>
<organism evidence="12 13">
    <name type="scientific">Rhodobacter aestuarii</name>
    <dbReference type="NCBI Taxonomy" id="453582"/>
    <lineage>
        <taxon>Bacteria</taxon>
        <taxon>Pseudomonadati</taxon>
        <taxon>Pseudomonadota</taxon>
        <taxon>Alphaproteobacteria</taxon>
        <taxon>Rhodobacterales</taxon>
        <taxon>Rhodobacter group</taxon>
        <taxon>Rhodobacter</taxon>
    </lineage>
</organism>
<evidence type="ECO:0000256" key="1">
    <source>
        <dbReference type="ARBA" id="ARBA00004383"/>
    </source>
</evidence>
<dbReference type="STRING" id="453582.SAMN05421580_10950"/>
<evidence type="ECO:0000256" key="6">
    <source>
        <dbReference type="ARBA" id="ARBA00022692"/>
    </source>
</evidence>
<dbReference type="PANTHER" id="PTHR33446">
    <property type="entry name" value="PROTEIN TONB-RELATED"/>
    <property type="match status" value="1"/>
</dbReference>
<dbReference type="PROSITE" id="PS52015">
    <property type="entry name" value="TONB_CTD"/>
    <property type="match status" value="1"/>
</dbReference>
<evidence type="ECO:0000256" key="5">
    <source>
        <dbReference type="ARBA" id="ARBA00022519"/>
    </source>
</evidence>
<dbReference type="PANTHER" id="PTHR33446:SF2">
    <property type="entry name" value="PROTEIN TONB"/>
    <property type="match status" value="1"/>
</dbReference>
<keyword evidence="5" id="KW-0997">Cell inner membrane</keyword>
<dbReference type="Gene3D" id="3.30.1150.10">
    <property type="match status" value="1"/>
</dbReference>
<dbReference type="InterPro" id="IPR051045">
    <property type="entry name" value="TonB-dependent_transducer"/>
</dbReference>
<keyword evidence="4" id="KW-1003">Cell membrane</keyword>
<gene>
    <name evidence="12" type="ORF">SAMN05421580_10950</name>
</gene>
<evidence type="ECO:0000256" key="7">
    <source>
        <dbReference type="ARBA" id="ARBA00022927"/>
    </source>
</evidence>
<dbReference type="GO" id="GO:0098797">
    <property type="term" value="C:plasma membrane protein complex"/>
    <property type="evidence" value="ECO:0007669"/>
    <property type="project" value="TreeGrafter"/>
</dbReference>
<name>A0A1N7P4Y4_9RHOB</name>
<dbReference type="GO" id="GO:0055085">
    <property type="term" value="P:transmembrane transport"/>
    <property type="evidence" value="ECO:0007669"/>
    <property type="project" value="InterPro"/>
</dbReference>
<keyword evidence="9" id="KW-0472">Membrane</keyword>
<evidence type="ECO:0000256" key="4">
    <source>
        <dbReference type="ARBA" id="ARBA00022475"/>
    </source>
</evidence>
<evidence type="ECO:0000313" key="12">
    <source>
        <dbReference type="EMBL" id="SIT05489.1"/>
    </source>
</evidence>
<dbReference type="GO" id="GO:0031992">
    <property type="term" value="F:energy transducer activity"/>
    <property type="evidence" value="ECO:0007669"/>
    <property type="project" value="TreeGrafter"/>
</dbReference>
<accession>A0A1N7P4Y4</accession>
<dbReference type="SUPFAM" id="SSF74653">
    <property type="entry name" value="TolA/TonB C-terminal domain"/>
    <property type="match status" value="1"/>
</dbReference>
<keyword evidence="8" id="KW-1133">Transmembrane helix</keyword>
<evidence type="ECO:0000256" key="9">
    <source>
        <dbReference type="ARBA" id="ARBA00023136"/>
    </source>
</evidence>
<evidence type="ECO:0000313" key="13">
    <source>
        <dbReference type="Proteomes" id="UP000186221"/>
    </source>
</evidence>
<feature type="domain" description="TonB C-terminal" evidence="11">
    <location>
        <begin position="157"/>
        <end position="245"/>
    </location>
</feature>
<evidence type="ECO:0000259" key="11">
    <source>
        <dbReference type="PROSITE" id="PS52015"/>
    </source>
</evidence>
<comment type="similarity">
    <text evidence="2">Belongs to the TonB family.</text>
</comment>
<evidence type="ECO:0000256" key="3">
    <source>
        <dbReference type="ARBA" id="ARBA00022448"/>
    </source>
</evidence>
<dbReference type="EMBL" id="FTOG01000009">
    <property type="protein sequence ID" value="SIT05489.1"/>
    <property type="molecule type" value="Genomic_DNA"/>
</dbReference>
<dbReference type="GO" id="GO:0015031">
    <property type="term" value="P:protein transport"/>
    <property type="evidence" value="ECO:0007669"/>
    <property type="project" value="UniProtKB-KW"/>
</dbReference>
<protein>
    <submittedName>
        <fullName evidence="12">Protein TonB</fullName>
    </submittedName>
</protein>
<keyword evidence="3" id="KW-0813">Transport</keyword>
<comment type="subcellular location">
    <subcellularLocation>
        <location evidence="1">Cell inner membrane</location>
        <topology evidence="1">Single-pass membrane protein</topology>
        <orientation evidence="1">Periplasmic side</orientation>
    </subcellularLocation>
</comment>
<feature type="compositionally biased region" description="Low complexity" evidence="10">
    <location>
        <begin position="134"/>
        <end position="148"/>
    </location>
</feature>
<dbReference type="InterPro" id="IPR006260">
    <property type="entry name" value="TonB/TolA_C"/>
</dbReference>
<keyword evidence="7" id="KW-0653">Protein transport</keyword>
<proteinExistence type="inferred from homology"/>
<reference evidence="13" key="1">
    <citation type="submission" date="2017-01" db="EMBL/GenBank/DDBJ databases">
        <authorList>
            <person name="Varghese N."/>
            <person name="Submissions S."/>
        </authorList>
    </citation>
    <scope>NUCLEOTIDE SEQUENCE [LARGE SCALE GENOMIC DNA]</scope>
    <source>
        <strain evidence="13">DSM 19945</strain>
    </source>
</reference>
<evidence type="ECO:0000256" key="8">
    <source>
        <dbReference type="ARBA" id="ARBA00022989"/>
    </source>
</evidence>
<dbReference type="OrthoDB" id="7722272at2"/>
<dbReference type="Proteomes" id="UP000186221">
    <property type="component" value="Unassembled WGS sequence"/>
</dbReference>